<dbReference type="Pfam" id="PF00520">
    <property type="entry name" value="Ion_trans"/>
    <property type="match status" value="1"/>
</dbReference>
<accession>A0AAN9DBJ4</accession>
<evidence type="ECO:0000256" key="7">
    <source>
        <dbReference type="SAM" id="SignalP"/>
    </source>
</evidence>
<dbReference type="Pfam" id="PF11933">
    <property type="entry name" value="Na_trans_cytopl"/>
    <property type="match status" value="1"/>
</dbReference>
<dbReference type="InterPro" id="IPR043203">
    <property type="entry name" value="VGCC_Ca_Na"/>
</dbReference>
<evidence type="ECO:0000313" key="11">
    <source>
        <dbReference type="Proteomes" id="UP001364617"/>
    </source>
</evidence>
<comment type="caution">
    <text evidence="10">The sequence shown here is derived from an EMBL/GenBank/DDBJ whole genome shotgun (WGS) entry which is preliminary data.</text>
</comment>
<feature type="compositionally biased region" description="Basic and acidic residues" evidence="5">
    <location>
        <begin position="353"/>
        <end position="372"/>
    </location>
</feature>
<keyword evidence="2 6" id="KW-0812">Transmembrane</keyword>
<protein>
    <recommendedName>
        <fullName evidence="12">Sodium channel protein type 9 subunit alpha</fullName>
    </recommendedName>
</protein>
<feature type="domain" description="Voltage-gated Na+ ion channel cytoplasmic" evidence="9">
    <location>
        <begin position="396"/>
        <end position="520"/>
    </location>
</feature>
<evidence type="ECO:0000256" key="2">
    <source>
        <dbReference type="ARBA" id="ARBA00022692"/>
    </source>
</evidence>
<evidence type="ECO:0000313" key="10">
    <source>
        <dbReference type="EMBL" id="KAK7169525.1"/>
    </source>
</evidence>
<reference evidence="10 11" key="1">
    <citation type="submission" date="2024-02" db="EMBL/GenBank/DDBJ databases">
        <title>Chromosome-level genome assembly of the Eurasian Minnow (Phoxinus phoxinus).</title>
        <authorList>
            <person name="Oriowo T.O."/>
            <person name="Martin S."/>
            <person name="Stange M."/>
            <person name="Chrysostomakis Y."/>
            <person name="Brown T."/>
            <person name="Winkler S."/>
            <person name="Kukowka S."/>
            <person name="Myers E.W."/>
            <person name="Bohne A."/>
        </authorList>
    </citation>
    <scope>NUCLEOTIDE SEQUENCE [LARGE SCALE GENOMIC DNA]</scope>
    <source>
        <strain evidence="10">ZFMK-TIS-60720</strain>
        <tissue evidence="10">Whole Organism</tissue>
    </source>
</reference>
<dbReference type="AlphaFoldDB" id="A0AAN9DBJ4"/>
<dbReference type="GO" id="GO:0005248">
    <property type="term" value="F:voltage-gated sodium channel activity"/>
    <property type="evidence" value="ECO:0007669"/>
    <property type="project" value="TreeGrafter"/>
</dbReference>
<dbReference type="SUPFAM" id="SSF81324">
    <property type="entry name" value="Voltage-gated potassium channels"/>
    <property type="match status" value="1"/>
</dbReference>
<keyword evidence="11" id="KW-1185">Reference proteome</keyword>
<dbReference type="GO" id="GO:0086010">
    <property type="term" value="P:membrane depolarization during action potential"/>
    <property type="evidence" value="ECO:0007669"/>
    <property type="project" value="TreeGrafter"/>
</dbReference>
<dbReference type="PANTHER" id="PTHR10037:SF278">
    <property type="entry name" value="SODIUM CHANNEL PROTEIN TYPE 2 SUBUNIT ALPHA"/>
    <property type="match status" value="1"/>
</dbReference>
<organism evidence="10 11">
    <name type="scientific">Phoxinus phoxinus</name>
    <name type="common">Eurasian minnow</name>
    <dbReference type="NCBI Taxonomy" id="58324"/>
    <lineage>
        <taxon>Eukaryota</taxon>
        <taxon>Metazoa</taxon>
        <taxon>Chordata</taxon>
        <taxon>Craniata</taxon>
        <taxon>Vertebrata</taxon>
        <taxon>Euteleostomi</taxon>
        <taxon>Actinopterygii</taxon>
        <taxon>Neopterygii</taxon>
        <taxon>Teleostei</taxon>
        <taxon>Ostariophysi</taxon>
        <taxon>Cypriniformes</taxon>
        <taxon>Leuciscidae</taxon>
        <taxon>Phoxininae</taxon>
        <taxon>Phoxinus</taxon>
    </lineage>
</organism>
<feature type="transmembrane region" description="Helical" evidence="6">
    <location>
        <begin position="119"/>
        <end position="142"/>
    </location>
</feature>
<dbReference type="FunFam" id="1.20.120.350:FF:000005">
    <property type="entry name" value="Sodium channel protein"/>
    <property type="match status" value="1"/>
</dbReference>
<feature type="transmembrane region" description="Helical" evidence="6">
    <location>
        <begin position="251"/>
        <end position="278"/>
    </location>
</feature>
<sequence length="531" mass="59370">MIIMFTILANCAFMVYTQTPDWAKNVEYVFTGIYTFEALIKITARGFCVGQFTFLRDPWNWLDFIVIVMAFVTEFINIGNISALRTFRVLRALKTISVIPGLKTIVGALIQSVKKLSDVMILTLFCLSVFALVGLQLFMGILRHKCVFNSTLIPEKTDDCAANLTCAEYANNRSNHYILPGKKDALICGKSMDAGQCPEGFVCMKAGPNPDYGYTSFDSFGWAFLSLFRLMTQDYWENLYQQTLRAAGKTYMIFFVLVIFLGSFYLVNLILAVVAMAYDEQNQATIDEALKKEEEFNAMLEEIMRQEEEAQAAAEASKCDGLSGDKTDSSSDASKLSSKSAKERRNHRKKRQRQGEGEKEDDLKKEGNDRKASFRFTDVGNIHRSRERTCTSPHQSPLSFQGSILTPRRGSKGSVFSFRGRLHSENNYADDEQSMFEGTGSPKDSLFPPPRPDRLYSTLSKSSLSPRILLPSNGKARYVVESNGMVMVSGGASSPNSPPGILTPEVSKKRAMFDETCVREITNSARTLHGL</sequence>
<evidence type="ECO:0000259" key="9">
    <source>
        <dbReference type="Pfam" id="PF11933"/>
    </source>
</evidence>
<dbReference type="InterPro" id="IPR024583">
    <property type="entry name" value="Na_trans_cytopl"/>
</dbReference>
<gene>
    <name evidence="10" type="ORF">R3I93_005485</name>
</gene>
<feature type="region of interest" description="Disordered" evidence="5">
    <location>
        <begin position="310"/>
        <end position="412"/>
    </location>
</feature>
<feature type="compositionally biased region" description="Polar residues" evidence="5">
    <location>
        <begin position="390"/>
        <end position="404"/>
    </location>
</feature>
<feature type="transmembrane region" description="Helical" evidence="6">
    <location>
        <begin position="92"/>
        <end position="113"/>
    </location>
</feature>
<feature type="domain" description="Ion transport" evidence="8">
    <location>
        <begin position="1"/>
        <end position="284"/>
    </location>
</feature>
<evidence type="ECO:0000256" key="3">
    <source>
        <dbReference type="ARBA" id="ARBA00022989"/>
    </source>
</evidence>
<feature type="signal peptide" evidence="7">
    <location>
        <begin position="1"/>
        <end position="17"/>
    </location>
</feature>
<name>A0AAN9DBJ4_9TELE</name>
<dbReference type="PANTHER" id="PTHR10037">
    <property type="entry name" value="VOLTAGE-GATED CATION CHANNEL CALCIUM AND SODIUM"/>
    <property type="match status" value="1"/>
</dbReference>
<comment type="subcellular location">
    <subcellularLocation>
        <location evidence="1">Membrane</location>
        <topology evidence="1">Multi-pass membrane protein</topology>
    </subcellularLocation>
</comment>
<dbReference type="InterPro" id="IPR005821">
    <property type="entry name" value="Ion_trans_dom"/>
</dbReference>
<keyword evidence="3 6" id="KW-1133">Transmembrane helix</keyword>
<evidence type="ECO:0000256" key="4">
    <source>
        <dbReference type="ARBA" id="ARBA00023136"/>
    </source>
</evidence>
<dbReference type="EMBL" id="JAYKXH010000005">
    <property type="protein sequence ID" value="KAK7169525.1"/>
    <property type="molecule type" value="Genomic_DNA"/>
</dbReference>
<feature type="transmembrane region" description="Helical" evidence="6">
    <location>
        <begin position="61"/>
        <end position="80"/>
    </location>
</feature>
<dbReference type="Proteomes" id="UP001364617">
    <property type="component" value="Unassembled WGS sequence"/>
</dbReference>
<dbReference type="InterPro" id="IPR027359">
    <property type="entry name" value="Volt_channel_dom_sf"/>
</dbReference>
<evidence type="ECO:0000259" key="8">
    <source>
        <dbReference type="Pfam" id="PF00520"/>
    </source>
</evidence>
<evidence type="ECO:0008006" key="12">
    <source>
        <dbReference type="Google" id="ProtNLM"/>
    </source>
</evidence>
<dbReference type="GO" id="GO:0019228">
    <property type="term" value="P:neuronal action potential"/>
    <property type="evidence" value="ECO:0007669"/>
    <property type="project" value="TreeGrafter"/>
</dbReference>
<evidence type="ECO:0000256" key="5">
    <source>
        <dbReference type="SAM" id="MobiDB-lite"/>
    </source>
</evidence>
<proteinExistence type="predicted"/>
<evidence type="ECO:0000256" key="1">
    <source>
        <dbReference type="ARBA" id="ARBA00004141"/>
    </source>
</evidence>
<keyword evidence="7" id="KW-0732">Signal</keyword>
<evidence type="ECO:0000256" key="6">
    <source>
        <dbReference type="SAM" id="Phobius"/>
    </source>
</evidence>
<keyword evidence="4 6" id="KW-0472">Membrane</keyword>
<feature type="compositionally biased region" description="Basic residues" evidence="5">
    <location>
        <begin position="342"/>
        <end position="352"/>
    </location>
</feature>
<dbReference type="GO" id="GO:0001518">
    <property type="term" value="C:voltage-gated sodium channel complex"/>
    <property type="evidence" value="ECO:0007669"/>
    <property type="project" value="TreeGrafter"/>
</dbReference>
<dbReference type="Gene3D" id="1.10.287.70">
    <property type="match status" value="1"/>
</dbReference>
<feature type="compositionally biased region" description="Low complexity" evidence="5">
    <location>
        <begin position="330"/>
        <end position="339"/>
    </location>
</feature>
<dbReference type="Gene3D" id="1.20.120.350">
    <property type="entry name" value="Voltage-gated potassium channels. Chain C"/>
    <property type="match status" value="1"/>
</dbReference>
<feature type="chain" id="PRO_5043033108" description="Sodium channel protein type 9 subunit alpha" evidence="7">
    <location>
        <begin position="18"/>
        <end position="531"/>
    </location>
</feature>